<dbReference type="Proteomes" id="UP000006860">
    <property type="component" value="Chromosome"/>
</dbReference>
<dbReference type="HOGENOM" id="CLU_2556178_0_0_0"/>
<evidence type="ECO:0000313" key="1">
    <source>
        <dbReference type="EMBL" id="ADY57712.1"/>
    </source>
</evidence>
<evidence type="ECO:0000313" key="2">
    <source>
        <dbReference type="Proteomes" id="UP000006860"/>
    </source>
</evidence>
<proteinExistence type="predicted"/>
<reference evidence="2" key="1">
    <citation type="submission" date="2011-02" db="EMBL/GenBank/DDBJ databases">
        <title>The complete genome of Planctomyces brasiliensis DSM 5305.</title>
        <authorList>
            <person name="Lucas S."/>
            <person name="Copeland A."/>
            <person name="Lapidus A."/>
            <person name="Bruce D."/>
            <person name="Goodwin L."/>
            <person name="Pitluck S."/>
            <person name="Kyrpides N."/>
            <person name="Mavromatis K."/>
            <person name="Pagani I."/>
            <person name="Ivanova N."/>
            <person name="Ovchinnikova G."/>
            <person name="Lu M."/>
            <person name="Detter J.C."/>
            <person name="Han C."/>
            <person name="Land M."/>
            <person name="Hauser L."/>
            <person name="Markowitz V."/>
            <person name="Cheng J.-F."/>
            <person name="Hugenholtz P."/>
            <person name="Woyke T."/>
            <person name="Wu D."/>
            <person name="Tindall B."/>
            <person name="Pomrenke H.G."/>
            <person name="Brambilla E."/>
            <person name="Klenk H.-P."/>
            <person name="Eisen J.A."/>
        </authorList>
    </citation>
    <scope>NUCLEOTIDE SEQUENCE [LARGE SCALE GENOMIC DNA]</scope>
    <source>
        <strain evidence="2">ATCC 49424 / DSM 5305 / JCM 21570 / NBRC 103401 / IFAM 1448</strain>
    </source>
</reference>
<dbReference type="KEGG" id="pbs:Plabr_0082"/>
<name>F0SLM9_RUBBR</name>
<keyword evidence="2" id="KW-1185">Reference proteome</keyword>
<dbReference type="EMBL" id="CP002546">
    <property type="protein sequence ID" value="ADY57712.1"/>
    <property type="molecule type" value="Genomic_DNA"/>
</dbReference>
<organism evidence="1 2">
    <name type="scientific">Rubinisphaera brasiliensis (strain ATCC 49424 / DSM 5305 / JCM 21570 / IAM 15109 / NBRC 103401 / IFAM 1448)</name>
    <name type="common">Planctomyces brasiliensis</name>
    <dbReference type="NCBI Taxonomy" id="756272"/>
    <lineage>
        <taxon>Bacteria</taxon>
        <taxon>Pseudomonadati</taxon>
        <taxon>Planctomycetota</taxon>
        <taxon>Planctomycetia</taxon>
        <taxon>Planctomycetales</taxon>
        <taxon>Planctomycetaceae</taxon>
        <taxon>Rubinisphaera</taxon>
    </lineage>
</organism>
<sequence length="82" mass="9175">MGGIHFMKLAVCEPILRENSLIIAKRVFIVGAIGEKFVTSCVREKVRDVFASELNTSCAGLLEQFRKFSPVDTSTQLMRLRA</sequence>
<gene>
    <name evidence="1" type="ordered locus">Plabr_0082</name>
</gene>
<dbReference type="AlphaFoldDB" id="F0SLM9"/>
<accession>F0SLM9</accession>
<protein>
    <submittedName>
        <fullName evidence="1">Uncharacterized protein</fullName>
    </submittedName>
</protein>